<sequence>MEVLTGNHFERTKRYARALFFLALLATVIGFMTVSAIFIYAKVLGPPPLVVSKSSLFVADDGHIFGATNPQGEIRYWIPLDDISDHVQHATISIEDRNFYDHNGFDLKRIAGAALADIKAMSMVQGASTITQQYARNLYLGHDKTWKRKLAEAFYAVRLEMSYSKEEILEGYLNTIYYGHGAYGIQAASQYYFGKNAERLTLAEAAMLSGIPKGPSHYSPTDNFEKAKKRQELILRSMVENGYITKEQADLAAKEELTLVGQHPHKQNGFAPYFQDIVRSELVNKLKISEETIALGGLTVYTTIDSNLQQIAEEVINYNMSDQSAMQVGFVAMDPATGYVKALVGGRDYVKSSYNRAYQALRQPGSTIKPLLYYAAIERGFTPSTTMKSEVTTFKYDEGRAEYTPHNFNNHYANEEITLAQALALSDNVFAVKTHLFLGEEVLVDTAKKFGISSKMDLVPSLALGTSGVRVVEMVNAYSMFANGGKKIEPTFIKKVVNHKGEVLYEKEQEDTQVLDHDLAFVMSHLLRGMFDPKLNDYARVTGSSIINEMTRPYAGKSGSTDTDSWMIGFSPGLTAGVWTGYDDNQEITLTAEKLYAKNIWIDFMEKALEKEPVKTFVPTKGVVGVYVDPDNGKLATESCPVSRLTYFKAGTEPTTYCIEHIEHRIEENPEPKTEPKEQPDGKDRPWYKKLFDWI</sequence>
<dbReference type="Gene3D" id="1.10.3810.10">
    <property type="entry name" value="Biosynthetic peptidoglycan transglycosylase-like"/>
    <property type="match status" value="1"/>
</dbReference>
<evidence type="ECO:0000256" key="10">
    <source>
        <dbReference type="ARBA" id="ARBA00023136"/>
    </source>
</evidence>
<keyword evidence="9" id="KW-0573">Peptidoglycan synthesis</keyword>
<keyword evidence="20" id="KW-1185">Reference proteome</keyword>
<comment type="caution">
    <text evidence="19">The sequence shown here is derived from an EMBL/GenBank/DDBJ whole genome shotgun (WGS) entry which is preliminary data.</text>
</comment>
<feature type="region of interest" description="Disordered" evidence="15">
    <location>
        <begin position="665"/>
        <end position="687"/>
    </location>
</feature>
<dbReference type="InterPro" id="IPR001264">
    <property type="entry name" value="Glyco_trans_51"/>
</dbReference>
<dbReference type="Pfam" id="PF00912">
    <property type="entry name" value="Transgly"/>
    <property type="match status" value="1"/>
</dbReference>
<evidence type="ECO:0000256" key="2">
    <source>
        <dbReference type="ARBA" id="ARBA00022475"/>
    </source>
</evidence>
<dbReference type="Pfam" id="PF00905">
    <property type="entry name" value="Transpeptidase"/>
    <property type="match status" value="1"/>
</dbReference>
<evidence type="ECO:0000256" key="12">
    <source>
        <dbReference type="ARBA" id="ARBA00023316"/>
    </source>
</evidence>
<dbReference type="InterPro" id="IPR001460">
    <property type="entry name" value="PCN-bd_Tpept"/>
</dbReference>
<keyword evidence="16" id="KW-0812">Transmembrane</keyword>
<keyword evidence="3" id="KW-0121">Carboxypeptidase</keyword>
<evidence type="ECO:0000256" key="15">
    <source>
        <dbReference type="SAM" id="MobiDB-lite"/>
    </source>
</evidence>
<evidence type="ECO:0000313" key="19">
    <source>
        <dbReference type="EMBL" id="GAA0320342.1"/>
    </source>
</evidence>
<proteinExistence type="predicted"/>
<comment type="catalytic activity">
    <reaction evidence="14">
        <text>[GlcNAc-(1-&gt;4)-Mur2Ac(oyl-L-Ala-gamma-D-Glu-L-Lys-D-Ala-D-Ala)](n)-di-trans,octa-cis-undecaprenyl diphosphate + beta-D-GlcNAc-(1-&gt;4)-Mur2Ac(oyl-L-Ala-gamma-D-Glu-L-Lys-D-Ala-D-Ala)-di-trans,octa-cis-undecaprenyl diphosphate = [GlcNAc-(1-&gt;4)-Mur2Ac(oyl-L-Ala-gamma-D-Glu-L-Lys-D-Ala-D-Ala)](n+1)-di-trans,octa-cis-undecaprenyl diphosphate + di-trans,octa-cis-undecaprenyl diphosphate + H(+)</text>
        <dbReference type="Rhea" id="RHEA:23708"/>
        <dbReference type="Rhea" id="RHEA-COMP:9602"/>
        <dbReference type="Rhea" id="RHEA-COMP:9603"/>
        <dbReference type="ChEBI" id="CHEBI:15378"/>
        <dbReference type="ChEBI" id="CHEBI:58405"/>
        <dbReference type="ChEBI" id="CHEBI:60033"/>
        <dbReference type="ChEBI" id="CHEBI:78435"/>
        <dbReference type="EC" id="2.4.99.28"/>
    </reaction>
</comment>
<keyword evidence="5" id="KW-0328">Glycosyltransferase</keyword>
<dbReference type="InterPro" id="IPR050396">
    <property type="entry name" value="Glycosyltr_51/Transpeptidase"/>
</dbReference>
<dbReference type="InterPro" id="IPR012338">
    <property type="entry name" value="Beta-lactam/transpept-like"/>
</dbReference>
<evidence type="ECO:0000256" key="4">
    <source>
        <dbReference type="ARBA" id="ARBA00022670"/>
    </source>
</evidence>
<evidence type="ECO:0000259" key="17">
    <source>
        <dbReference type="Pfam" id="PF00905"/>
    </source>
</evidence>
<keyword evidence="8" id="KW-0133">Cell shape</keyword>
<keyword evidence="12" id="KW-0961">Cell wall biogenesis/degradation</keyword>
<dbReference type="Gene3D" id="3.40.710.10">
    <property type="entry name" value="DD-peptidase/beta-lactamase superfamily"/>
    <property type="match status" value="1"/>
</dbReference>
<feature type="domain" description="Glycosyl transferase family 51" evidence="18">
    <location>
        <begin position="65"/>
        <end position="238"/>
    </location>
</feature>
<dbReference type="NCBIfam" id="TIGR02074">
    <property type="entry name" value="PBP_1a_fam"/>
    <property type="match status" value="1"/>
</dbReference>
<organism evidence="19 20">
    <name type="scientific">Bacillus carboniphilus</name>
    <dbReference type="NCBI Taxonomy" id="86663"/>
    <lineage>
        <taxon>Bacteria</taxon>
        <taxon>Bacillati</taxon>
        <taxon>Bacillota</taxon>
        <taxon>Bacilli</taxon>
        <taxon>Bacillales</taxon>
        <taxon>Bacillaceae</taxon>
        <taxon>Bacillus</taxon>
    </lineage>
</organism>
<feature type="transmembrane region" description="Helical" evidence="16">
    <location>
        <begin position="18"/>
        <end position="41"/>
    </location>
</feature>
<keyword evidence="4" id="KW-0645">Protease</keyword>
<keyword evidence="11" id="KW-0511">Multifunctional enzyme</keyword>
<evidence type="ECO:0000256" key="14">
    <source>
        <dbReference type="ARBA" id="ARBA00049902"/>
    </source>
</evidence>
<evidence type="ECO:0000313" key="20">
    <source>
        <dbReference type="Proteomes" id="UP001500782"/>
    </source>
</evidence>
<feature type="domain" description="Penicillin-binding protein transpeptidase" evidence="17">
    <location>
        <begin position="329"/>
        <end position="582"/>
    </location>
</feature>
<dbReference type="SUPFAM" id="SSF56601">
    <property type="entry name" value="beta-lactamase/transpeptidase-like"/>
    <property type="match status" value="1"/>
</dbReference>
<dbReference type="SUPFAM" id="SSF53955">
    <property type="entry name" value="Lysozyme-like"/>
    <property type="match status" value="1"/>
</dbReference>
<evidence type="ECO:0000256" key="6">
    <source>
        <dbReference type="ARBA" id="ARBA00022679"/>
    </source>
</evidence>
<name>A0ABN0VYB7_9BACI</name>
<keyword evidence="2" id="KW-1003">Cell membrane</keyword>
<reference evidence="19 20" key="1">
    <citation type="journal article" date="2019" name="Int. J. Syst. Evol. Microbiol.">
        <title>The Global Catalogue of Microorganisms (GCM) 10K type strain sequencing project: providing services to taxonomists for standard genome sequencing and annotation.</title>
        <authorList>
            <consortium name="The Broad Institute Genomics Platform"/>
            <consortium name="The Broad Institute Genome Sequencing Center for Infectious Disease"/>
            <person name="Wu L."/>
            <person name="Ma J."/>
        </authorList>
    </citation>
    <scope>NUCLEOTIDE SEQUENCE [LARGE SCALE GENOMIC DNA]</scope>
    <source>
        <strain evidence="19 20">JCM 9731</strain>
    </source>
</reference>
<evidence type="ECO:0000256" key="1">
    <source>
        <dbReference type="ARBA" id="ARBA00004236"/>
    </source>
</evidence>
<evidence type="ECO:0000256" key="8">
    <source>
        <dbReference type="ARBA" id="ARBA00022960"/>
    </source>
</evidence>
<evidence type="ECO:0000256" key="13">
    <source>
        <dbReference type="ARBA" id="ARBA00034000"/>
    </source>
</evidence>
<keyword evidence="16" id="KW-1133">Transmembrane helix</keyword>
<accession>A0ABN0VYB7</accession>
<evidence type="ECO:0000256" key="3">
    <source>
        <dbReference type="ARBA" id="ARBA00022645"/>
    </source>
</evidence>
<dbReference type="InterPro" id="IPR036950">
    <property type="entry name" value="PBP_transglycosylase"/>
</dbReference>
<evidence type="ECO:0000256" key="16">
    <source>
        <dbReference type="SAM" id="Phobius"/>
    </source>
</evidence>
<dbReference type="PANTHER" id="PTHR32282:SF11">
    <property type="entry name" value="PENICILLIN-BINDING PROTEIN 1B"/>
    <property type="match status" value="1"/>
</dbReference>
<protein>
    <submittedName>
        <fullName evidence="19">PBP1A family penicillin-binding protein</fullName>
    </submittedName>
</protein>
<evidence type="ECO:0000256" key="11">
    <source>
        <dbReference type="ARBA" id="ARBA00023268"/>
    </source>
</evidence>
<evidence type="ECO:0000256" key="7">
    <source>
        <dbReference type="ARBA" id="ARBA00022801"/>
    </source>
</evidence>
<keyword evidence="6" id="KW-0808">Transferase</keyword>
<evidence type="ECO:0000259" key="18">
    <source>
        <dbReference type="Pfam" id="PF00912"/>
    </source>
</evidence>
<keyword evidence="10 16" id="KW-0472">Membrane</keyword>
<dbReference type="PANTHER" id="PTHR32282">
    <property type="entry name" value="BINDING PROTEIN TRANSPEPTIDASE, PUTATIVE-RELATED"/>
    <property type="match status" value="1"/>
</dbReference>
<evidence type="ECO:0000256" key="5">
    <source>
        <dbReference type="ARBA" id="ARBA00022676"/>
    </source>
</evidence>
<dbReference type="EMBL" id="BAAADJ010000006">
    <property type="protein sequence ID" value="GAA0320342.1"/>
    <property type="molecule type" value="Genomic_DNA"/>
</dbReference>
<keyword evidence="7" id="KW-0378">Hydrolase</keyword>
<dbReference type="RefSeq" id="WP_343796681.1">
    <property type="nucleotide sequence ID" value="NZ_BAAADJ010000006.1"/>
</dbReference>
<comment type="subcellular location">
    <subcellularLocation>
        <location evidence="1">Cell membrane</location>
    </subcellularLocation>
</comment>
<gene>
    <name evidence="19" type="ORF">GCM10008967_08640</name>
</gene>
<dbReference type="Proteomes" id="UP001500782">
    <property type="component" value="Unassembled WGS sequence"/>
</dbReference>
<comment type="catalytic activity">
    <reaction evidence="13">
        <text>Preferential cleavage: (Ac)2-L-Lys-D-Ala-|-D-Ala. Also transpeptidation of peptidyl-alanyl moieties that are N-acyl substituents of D-alanine.</text>
        <dbReference type="EC" id="3.4.16.4"/>
    </reaction>
</comment>
<evidence type="ECO:0000256" key="9">
    <source>
        <dbReference type="ARBA" id="ARBA00022984"/>
    </source>
</evidence>
<dbReference type="InterPro" id="IPR023346">
    <property type="entry name" value="Lysozyme-like_dom_sf"/>
</dbReference>